<organism evidence="2 3">
    <name type="scientific">Hydnum rufescens UP504</name>
    <dbReference type="NCBI Taxonomy" id="1448309"/>
    <lineage>
        <taxon>Eukaryota</taxon>
        <taxon>Fungi</taxon>
        <taxon>Dikarya</taxon>
        <taxon>Basidiomycota</taxon>
        <taxon>Agaricomycotina</taxon>
        <taxon>Agaricomycetes</taxon>
        <taxon>Cantharellales</taxon>
        <taxon>Hydnaceae</taxon>
        <taxon>Hydnum</taxon>
    </lineage>
</organism>
<protein>
    <submittedName>
        <fullName evidence="2">Uncharacterized protein</fullName>
    </submittedName>
</protein>
<dbReference type="EMBL" id="MU128951">
    <property type="protein sequence ID" value="KAF9515310.1"/>
    <property type="molecule type" value="Genomic_DNA"/>
</dbReference>
<gene>
    <name evidence="2" type="ORF">BS47DRAFT_1341999</name>
</gene>
<evidence type="ECO:0000313" key="2">
    <source>
        <dbReference type="EMBL" id="KAF9515310.1"/>
    </source>
</evidence>
<feature type="region of interest" description="Disordered" evidence="1">
    <location>
        <begin position="22"/>
        <end position="61"/>
    </location>
</feature>
<evidence type="ECO:0000313" key="3">
    <source>
        <dbReference type="Proteomes" id="UP000886523"/>
    </source>
</evidence>
<proteinExistence type="predicted"/>
<dbReference type="AlphaFoldDB" id="A0A9P6B1J7"/>
<reference evidence="2" key="1">
    <citation type="journal article" date="2020" name="Nat. Commun.">
        <title>Large-scale genome sequencing of mycorrhizal fungi provides insights into the early evolution of symbiotic traits.</title>
        <authorList>
            <person name="Miyauchi S."/>
            <person name="Kiss E."/>
            <person name="Kuo A."/>
            <person name="Drula E."/>
            <person name="Kohler A."/>
            <person name="Sanchez-Garcia M."/>
            <person name="Morin E."/>
            <person name="Andreopoulos B."/>
            <person name="Barry K.W."/>
            <person name="Bonito G."/>
            <person name="Buee M."/>
            <person name="Carver A."/>
            <person name="Chen C."/>
            <person name="Cichocki N."/>
            <person name="Clum A."/>
            <person name="Culley D."/>
            <person name="Crous P.W."/>
            <person name="Fauchery L."/>
            <person name="Girlanda M."/>
            <person name="Hayes R.D."/>
            <person name="Keri Z."/>
            <person name="LaButti K."/>
            <person name="Lipzen A."/>
            <person name="Lombard V."/>
            <person name="Magnuson J."/>
            <person name="Maillard F."/>
            <person name="Murat C."/>
            <person name="Nolan M."/>
            <person name="Ohm R.A."/>
            <person name="Pangilinan J."/>
            <person name="Pereira M.F."/>
            <person name="Perotto S."/>
            <person name="Peter M."/>
            <person name="Pfister S."/>
            <person name="Riley R."/>
            <person name="Sitrit Y."/>
            <person name="Stielow J.B."/>
            <person name="Szollosi G."/>
            <person name="Zifcakova L."/>
            <person name="Stursova M."/>
            <person name="Spatafora J.W."/>
            <person name="Tedersoo L."/>
            <person name="Vaario L.M."/>
            <person name="Yamada A."/>
            <person name="Yan M."/>
            <person name="Wang P."/>
            <person name="Xu J."/>
            <person name="Bruns T."/>
            <person name="Baldrian P."/>
            <person name="Vilgalys R."/>
            <person name="Dunand C."/>
            <person name="Henrissat B."/>
            <person name="Grigoriev I.V."/>
            <person name="Hibbett D."/>
            <person name="Nagy L.G."/>
            <person name="Martin F.M."/>
        </authorList>
    </citation>
    <scope>NUCLEOTIDE SEQUENCE</scope>
    <source>
        <strain evidence="2">UP504</strain>
    </source>
</reference>
<accession>A0A9P6B1J7</accession>
<keyword evidence="3" id="KW-1185">Reference proteome</keyword>
<evidence type="ECO:0000256" key="1">
    <source>
        <dbReference type="SAM" id="MobiDB-lite"/>
    </source>
</evidence>
<comment type="caution">
    <text evidence="2">The sequence shown here is derived from an EMBL/GenBank/DDBJ whole genome shotgun (WGS) entry which is preliminary data.</text>
</comment>
<sequence>MSDILIKLGRLRFPLPPLQILKSTAENPPARISEPNKSPSSKNAVPPVTVNFPSRERRNTK</sequence>
<name>A0A9P6B1J7_9AGAM</name>
<dbReference type="Proteomes" id="UP000886523">
    <property type="component" value="Unassembled WGS sequence"/>
</dbReference>